<comment type="subunit">
    <text evidence="12">Interacts with PEX5, probably required to target it into peroxisomes.</text>
</comment>
<keyword evidence="22" id="KW-1185">Reference proteome</keyword>
<comment type="catalytic activity">
    <reaction evidence="15">
        <text>(2E)-dodecenoyl-CoA + NADPH + H(+) = dodecanoyl-CoA + NADP(+)</text>
        <dbReference type="Rhea" id="RHEA:44964"/>
        <dbReference type="ChEBI" id="CHEBI:15378"/>
        <dbReference type="ChEBI" id="CHEBI:57330"/>
        <dbReference type="ChEBI" id="CHEBI:57375"/>
        <dbReference type="ChEBI" id="CHEBI:57783"/>
        <dbReference type="ChEBI" id="CHEBI:58349"/>
    </reaction>
    <physiologicalReaction direction="left-to-right" evidence="15">
        <dbReference type="Rhea" id="RHEA:44965"/>
    </physiologicalReaction>
</comment>
<keyword evidence="6" id="KW-0521">NADP</keyword>
<dbReference type="InterPro" id="IPR036291">
    <property type="entry name" value="NAD(P)-bd_dom_sf"/>
</dbReference>
<evidence type="ECO:0000256" key="16">
    <source>
        <dbReference type="ARBA" id="ARBA00048686"/>
    </source>
</evidence>
<keyword evidence="9" id="KW-0576">Peroxisome</keyword>
<dbReference type="RefSeq" id="WP_268043519.1">
    <property type="nucleotide sequence ID" value="NZ_CP104064.1"/>
</dbReference>
<evidence type="ECO:0000256" key="8">
    <source>
        <dbReference type="ARBA" id="ARBA00023098"/>
    </source>
</evidence>
<evidence type="ECO:0000256" key="19">
    <source>
        <dbReference type="ARBA" id="ARBA00049386"/>
    </source>
</evidence>
<evidence type="ECO:0000256" key="11">
    <source>
        <dbReference type="ARBA" id="ARBA00037124"/>
    </source>
</evidence>
<evidence type="ECO:0000256" key="9">
    <source>
        <dbReference type="ARBA" id="ARBA00023140"/>
    </source>
</evidence>
<keyword evidence="8" id="KW-0443">Lipid metabolism</keyword>
<dbReference type="PANTHER" id="PTHR24317:SF7">
    <property type="entry name" value="PEROXISOMAL TRANS-2-ENOYL-COA REDUCTASE"/>
    <property type="match status" value="1"/>
</dbReference>
<protein>
    <recommendedName>
        <fullName evidence="14">Peroxisomal trans-2-enoyl-CoA reductase</fullName>
        <ecNumber evidence="13">1.3.1.38</ecNumber>
    </recommendedName>
</protein>
<accession>A0ABY6Z003</accession>
<evidence type="ECO:0000256" key="6">
    <source>
        <dbReference type="ARBA" id="ARBA00022857"/>
    </source>
</evidence>
<dbReference type="InterPro" id="IPR052388">
    <property type="entry name" value="Peroxisomal_t2-enoyl-CoA_red"/>
</dbReference>
<dbReference type="SUPFAM" id="SSF51735">
    <property type="entry name" value="NAD(P)-binding Rossmann-fold domains"/>
    <property type="match status" value="1"/>
</dbReference>
<evidence type="ECO:0000256" key="7">
    <source>
        <dbReference type="ARBA" id="ARBA00023002"/>
    </source>
</evidence>
<dbReference type="InterPro" id="IPR002347">
    <property type="entry name" value="SDR_fam"/>
</dbReference>
<comment type="catalytic activity">
    <reaction evidence="18">
        <text>a (2E)-enoyl-CoA + NADPH + H(+) = a 2,3-saturated acyl-CoA + NADP(+)</text>
        <dbReference type="Rhea" id="RHEA:33763"/>
        <dbReference type="ChEBI" id="CHEBI:15378"/>
        <dbReference type="ChEBI" id="CHEBI:57783"/>
        <dbReference type="ChEBI" id="CHEBI:58349"/>
        <dbReference type="ChEBI" id="CHEBI:58856"/>
        <dbReference type="ChEBI" id="CHEBI:65111"/>
        <dbReference type="EC" id="1.3.1.38"/>
    </reaction>
    <physiologicalReaction direction="left-to-right" evidence="18">
        <dbReference type="Rhea" id="RHEA:33764"/>
    </physiologicalReaction>
</comment>
<evidence type="ECO:0000256" key="13">
    <source>
        <dbReference type="ARBA" id="ARBA00038849"/>
    </source>
</evidence>
<sequence>MIFRDGLFQGSVIAITGAGTGIGRTTAIALASLGADVSLAGRHIGTLQETACKVEKLGRKALVVPTNIRNPEEVNHFAEATYQHYGKVDVLINNAGGQFIQNSLNLSPNGWKAVVDLNLNGTFYCCQAFGRMMCQQGHGNIINMSAVVFETGSPGMAHSAAARAAVVNLTKTLALELAPSGVRVNCISPGPIASEGFIHELPSSQYDETIQRIPLGRMGTLDEAASVIVFLASEASSFMNGEVVIVDGGTRLRGAMSFLTD</sequence>
<evidence type="ECO:0000256" key="3">
    <source>
        <dbReference type="ARBA" id="ARBA00022516"/>
    </source>
</evidence>
<evidence type="ECO:0000256" key="2">
    <source>
        <dbReference type="ARBA" id="ARBA00005189"/>
    </source>
</evidence>
<proteinExistence type="predicted"/>
<reference evidence="21" key="1">
    <citation type="submission" date="2022-08" db="EMBL/GenBank/DDBJ databases">
        <title>Alicyclobacillus dauci DSM2870, complete genome.</title>
        <authorList>
            <person name="Wang Q."/>
            <person name="Cai R."/>
            <person name="Wang Z."/>
        </authorList>
    </citation>
    <scope>NUCLEOTIDE SEQUENCE</scope>
    <source>
        <strain evidence="21">DSM 28700</strain>
    </source>
</reference>
<dbReference type="EC" id="1.3.1.38" evidence="13"/>
<dbReference type="Gene3D" id="3.40.50.720">
    <property type="entry name" value="NAD(P)-binding Rossmann-like Domain"/>
    <property type="match status" value="1"/>
</dbReference>
<keyword evidence="7" id="KW-0560">Oxidoreductase</keyword>
<organism evidence="21 22">
    <name type="scientific">Alicyclobacillus dauci</name>
    <dbReference type="NCBI Taxonomy" id="1475485"/>
    <lineage>
        <taxon>Bacteria</taxon>
        <taxon>Bacillati</taxon>
        <taxon>Bacillota</taxon>
        <taxon>Bacilli</taxon>
        <taxon>Bacillales</taxon>
        <taxon>Alicyclobacillaceae</taxon>
        <taxon>Alicyclobacillus</taxon>
    </lineage>
</organism>
<evidence type="ECO:0000256" key="5">
    <source>
        <dbReference type="ARBA" id="ARBA00022832"/>
    </source>
</evidence>
<comment type="catalytic activity">
    <reaction evidence="17">
        <text>(2E)-hexenoyl-CoA + NADPH + H(+) = hexanoyl-CoA + NADP(+)</text>
        <dbReference type="Rhea" id="RHEA:44956"/>
        <dbReference type="ChEBI" id="CHEBI:15378"/>
        <dbReference type="ChEBI" id="CHEBI:57783"/>
        <dbReference type="ChEBI" id="CHEBI:58349"/>
        <dbReference type="ChEBI" id="CHEBI:62077"/>
        <dbReference type="ChEBI" id="CHEBI:62620"/>
    </reaction>
    <physiologicalReaction direction="left-to-right" evidence="17">
        <dbReference type="Rhea" id="RHEA:44957"/>
    </physiologicalReaction>
</comment>
<evidence type="ECO:0000256" key="20">
    <source>
        <dbReference type="ARBA" id="ARBA00049559"/>
    </source>
</evidence>
<evidence type="ECO:0000256" key="1">
    <source>
        <dbReference type="ARBA" id="ARBA00004275"/>
    </source>
</evidence>
<keyword evidence="5" id="KW-0276">Fatty acid metabolism</keyword>
<keyword evidence="4" id="KW-0597">Phosphoprotein</keyword>
<comment type="catalytic activity">
    <reaction evidence="20">
        <text>(2E)-octenoyl-CoA + NADPH + H(+) = octanoyl-CoA + NADP(+)</text>
        <dbReference type="Rhea" id="RHEA:44952"/>
        <dbReference type="ChEBI" id="CHEBI:15378"/>
        <dbReference type="ChEBI" id="CHEBI:57386"/>
        <dbReference type="ChEBI" id="CHEBI:57783"/>
        <dbReference type="ChEBI" id="CHEBI:58349"/>
        <dbReference type="ChEBI" id="CHEBI:62242"/>
    </reaction>
    <physiologicalReaction direction="left-to-right" evidence="20">
        <dbReference type="Rhea" id="RHEA:44953"/>
    </physiologicalReaction>
</comment>
<name>A0ABY6Z003_9BACL</name>
<dbReference type="PANTHER" id="PTHR24317">
    <property type="entry name" value="PEROXISOMAL TRANS-2-ENOYL-COA REDUCTASE"/>
    <property type="match status" value="1"/>
</dbReference>
<evidence type="ECO:0000256" key="12">
    <source>
        <dbReference type="ARBA" id="ARBA00038622"/>
    </source>
</evidence>
<evidence type="ECO:0000256" key="15">
    <source>
        <dbReference type="ARBA" id="ARBA00047570"/>
    </source>
</evidence>
<keyword evidence="10" id="KW-0275">Fatty acid biosynthesis</keyword>
<evidence type="ECO:0000256" key="14">
    <source>
        <dbReference type="ARBA" id="ARBA00041063"/>
    </source>
</evidence>
<evidence type="ECO:0000313" key="22">
    <source>
        <dbReference type="Proteomes" id="UP001164803"/>
    </source>
</evidence>
<dbReference type="Proteomes" id="UP001164803">
    <property type="component" value="Chromosome"/>
</dbReference>
<evidence type="ECO:0000256" key="17">
    <source>
        <dbReference type="ARBA" id="ARBA00049108"/>
    </source>
</evidence>
<comment type="subcellular location">
    <subcellularLocation>
        <location evidence="1">Peroxisome</location>
    </subcellularLocation>
</comment>
<dbReference type="EMBL" id="CP104064">
    <property type="protein sequence ID" value="WAH36199.1"/>
    <property type="molecule type" value="Genomic_DNA"/>
</dbReference>
<keyword evidence="3" id="KW-0444">Lipid biosynthesis</keyword>
<evidence type="ECO:0000256" key="18">
    <source>
        <dbReference type="ARBA" id="ARBA00049251"/>
    </source>
</evidence>
<gene>
    <name evidence="21" type="ORF">NZD86_18430</name>
</gene>
<comment type="catalytic activity">
    <reaction evidence="19">
        <text>(2E)-decenoyl-CoA + NADPH + H(+) = decanoyl-CoA + NADP(+)</text>
        <dbReference type="Rhea" id="RHEA:44960"/>
        <dbReference type="ChEBI" id="CHEBI:15378"/>
        <dbReference type="ChEBI" id="CHEBI:57783"/>
        <dbReference type="ChEBI" id="CHEBI:58349"/>
        <dbReference type="ChEBI" id="CHEBI:61406"/>
        <dbReference type="ChEBI" id="CHEBI:61430"/>
    </reaction>
    <physiologicalReaction direction="left-to-right" evidence="19">
        <dbReference type="Rhea" id="RHEA:44961"/>
    </physiologicalReaction>
</comment>
<dbReference type="PRINTS" id="PR00081">
    <property type="entry name" value="GDHRDH"/>
</dbReference>
<evidence type="ECO:0000256" key="10">
    <source>
        <dbReference type="ARBA" id="ARBA00023160"/>
    </source>
</evidence>
<comment type="function">
    <text evidence="11">Participates in chain elongation of fatty acids. Catalyzes the reduction of trans-2-enoyl-CoAs of varying chain lengths from 6:1 to 16:1, having maximum activity with 10:1 CoA. Has no 2,4-dienoyl-CoA reductase activity.</text>
</comment>
<comment type="pathway">
    <text evidence="2">Lipid metabolism.</text>
</comment>
<dbReference type="PRINTS" id="PR00080">
    <property type="entry name" value="SDRFAMILY"/>
</dbReference>
<dbReference type="Pfam" id="PF13561">
    <property type="entry name" value="adh_short_C2"/>
    <property type="match status" value="1"/>
</dbReference>
<evidence type="ECO:0000313" key="21">
    <source>
        <dbReference type="EMBL" id="WAH36199.1"/>
    </source>
</evidence>
<comment type="catalytic activity">
    <reaction evidence="16">
        <text>(2E)-tetradecenoyl-CoA + NADPH + H(+) = tetradecanoyl-CoA + NADP(+)</text>
        <dbReference type="Rhea" id="RHEA:44968"/>
        <dbReference type="ChEBI" id="CHEBI:15378"/>
        <dbReference type="ChEBI" id="CHEBI:57385"/>
        <dbReference type="ChEBI" id="CHEBI:57783"/>
        <dbReference type="ChEBI" id="CHEBI:58349"/>
        <dbReference type="ChEBI" id="CHEBI:61405"/>
    </reaction>
    <physiologicalReaction direction="left-to-right" evidence="16">
        <dbReference type="Rhea" id="RHEA:44969"/>
    </physiologicalReaction>
</comment>
<evidence type="ECO:0000256" key="4">
    <source>
        <dbReference type="ARBA" id="ARBA00022553"/>
    </source>
</evidence>